<proteinExistence type="predicted"/>
<dbReference type="AlphaFoldDB" id="A0A2I0IVE4"/>
<sequence>MGRTNPTHHMRPAKPPRPGKALGLDMCGRSRVGSTQPFWPIIIPAVVTKPGGAAPNLATIQVQTLKRKKPVSPKRAGTISVLRLIHIFMKESITAMNRQRNNAQNVSCCLHDDTVSSSYGVLSTGRWTTSSCLTSASLISEGGKGREKLD</sequence>
<feature type="compositionally biased region" description="Basic residues" evidence="1">
    <location>
        <begin position="1"/>
        <end position="14"/>
    </location>
</feature>
<dbReference type="Proteomes" id="UP000233551">
    <property type="component" value="Unassembled WGS sequence"/>
</dbReference>
<evidence type="ECO:0000313" key="2">
    <source>
        <dbReference type="EMBL" id="PKI47972.1"/>
    </source>
</evidence>
<protein>
    <submittedName>
        <fullName evidence="2">Uncharacterized protein</fullName>
    </submittedName>
</protein>
<accession>A0A2I0IVE4</accession>
<keyword evidence="3" id="KW-1185">Reference proteome</keyword>
<gene>
    <name evidence="2" type="ORF">CRG98_031636</name>
</gene>
<comment type="caution">
    <text evidence="2">The sequence shown here is derived from an EMBL/GenBank/DDBJ whole genome shotgun (WGS) entry which is preliminary data.</text>
</comment>
<reference evidence="2 3" key="1">
    <citation type="submission" date="2017-11" db="EMBL/GenBank/DDBJ databases">
        <title>De-novo sequencing of pomegranate (Punica granatum L.) genome.</title>
        <authorList>
            <person name="Akparov Z."/>
            <person name="Amiraslanov A."/>
            <person name="Hajiyeva S."/>
            <person name="Abbasov M."/>
            <person name="Kaur K."/>
            <person name="Hamwieh A."/>
            <person name="Solovyev V."/>
            <person name="Salamov A."/>
            <person name="Braich B."/>
            <person name="Kosarev P."/>
            <person name="Mahmoud A."/>
            <person name="Hajiyev E."/>
            <person name="Babayeva S."/>
            <person name="Izzatullayeva V."/>
            <person name="Mammadov A."/>
            <person name="Mammadov A."/>
            <person name="Sharifova S."/>
            <person name="Ojaghi J."/>
            <person name="Eynullazada K."/>
            <person name="Bayramov B."/>
            <person name="Abdulazimova A."/>
            <person name="Shahmuradov I."/>
        </authorList>
    </citation>
    <scope>NUCLEOTIDE SEQUENCE [LARGE SCALE GENOMIC DNA]</scope>
    <source>
        <strain evidence="3">cv. AG2017</strain>
        <tissue evidence="2">Leaf</tissue>
    </source>
</reference>
<organism evidence="2 3">
    <name type="scientific">Punica granatum</name>
    <name type="common">Pomegranate</name>
    <dbReference type="NCBI Taxonomy" id="22663"/>
    <lineage>
        <taxon>Eukaryota</taxon>
        <taxon>Viridiplantae</taxon>
        <taxon>Streptophyta</taxon>
        <taxon>Embryophyta</taxon>
        <taxon>Tracheophyta</taxon>
        <taxon>Spermatophyta</taxon>
        <taxon>Magnoliopsida</taxon>
        <taxon>eudicotyledons</taxon>
        <taxon>Gunneridae</taxon>
        <taxon>Pentapetalae</taxon>
        <taxon>rosids</taxon>
        <taxon>malvids</taxon>
        <taxon>Myrtales</taxon>
        <taxon>Lythraceae</taxon>
        <taxon>Punica</taxon>
    </lineage>
</organism>
<dbReference type="EMBL" id="PGOL01002443">
    <property type="protein sequence ID" value="PKI47972.1"/>
    <property type="molecule type" value="Genomic_DNA"/>
</dbReference>
<evidence type="ECO:0000256" key="1">
    <source>
        <dbReference type="SAM" id="MobiDB-lite"/>
    </source>
</evidence>
<name>A0A2I0IVE4_PUNGR</name>
<feature type="region of interest" description="Disordered" evidence="1">
    <location>
        <begin position="1"/>
        <end position="21"/>
    </location>
</feature>
<evidence type="ECO:0000313" key="3">
    <source>
        <dbReference type="Proteomes" id="UP000233551"/>
    </source>
</evidence>